<evidence type="ECO:0000313" key="3">
    <source>
        <dbReference type="Proteomes" id="UP000231658"/>
    </source>
</evidence>
<dbReference type="RefSeq" id="WP_069189117.1">
    <property type="nucleotide sequence ID" value="NZ_FLYE01000034.1"/>
</dbReference>
<dbReference type="STRING" id="1867952.MTBPR1_40079"/>
<dbReference type="OrthoDB" id="9795002at2"/>
<protein>
    <submittedName>
        <fullName evidence="2">Uncharacterized protein</fullName>
    </submittedName>
</protein>
<reference evidence="2 3" key="1">
    <citation type="submission" date="2016-07" db="EMBL/GenBank/DDBJ databases">
        <authorList>
            <person name="Lefevre C.T."/>
        </authorList>
    </citation>
    <scope>NUCLEOTIDE SEQUENCE [LARGE SCALE GENOMIC DNA]</scope>
    <source>
        <strain evidence="2">PR1</strain>
    </source>
</reference>
<dbReference type="Proteomes" id="UP000231658">
    <property type="component" value="Unassembled WGS sequence"/>
</dbReference>
<feature type="signal peptide" evidence="1">
    <location>
        <begin position="1"/>
        <end position="24"/>
    </location>
</feature>
<sequence length="257" mass="28513">MHKKIVLCAFLGLSLFMGASSALANSTSDTLAMLTQRMAKAACFLGTFSEPEKYRTILLESQGQFAQKLQHLEETAPTPIIKLALRKLKPDWANLHFASSILADMPAYPGLDVNMIADFNLPLLAHSKNLSELYNSNTNVQKNASRLSLLSQKAAKEFCLVSYGFNPAQNRKYLSASIREFDQILKQMGAQESLDKADIQAQLKRIKTSWKGNKGVMTAIASFMRARTSDFNVVSSTNENVLSQCRKLEDLIAQNTL</sequence>
<gene>
    <name evidence="2" type="ORF">MTBPR1_40079</name>
</gene>
<feature type="chain" id="PRO_5008680793" evidence="1">
    <location>
        <begin position="25"/>
        <end position="257"/>
    </location>
</feature>
<keyword evidence="1" id="KW-0732">Signal</keyword>
<accession>A0A1C3RIG6</accession>
<dbReference type="EMBL" id="FLYE01000034">
    <property type="protein sequence ID" value="SCA57056.1"/>
    <property type="molecule type" value="Genomic_DNA"/>
</dbReference>
<keyword evidence="3" id="KW-1185">Reference proteome</keyword>
<name>A0A1C3RIG6_9PROT</name>
<evidence type="ECO:0000313" key="2">
    <source>
        <dbReference type="EMBL" id="SCA57056.1"/>
    </source>
</evidence>
<dbReference type="AlphaFoldDB" id="A0A1C3RIG6"/>
<organism evidence="2 3">
    <name type="scientific">Candidatus Terasakiella magnetica</name>
    <dbReference type="NCBI Taxonomy" id="1867952"/>
    <lineage>
        <taxon>Bacteria</taxon>
        <taxon>Pseudomonadati</taxon>
        <taxon>Pseudomonadota</taxon>
        <taxon>Alphaproteobacteria</taxon>
        <taxon>Rhodospirillales</taxon>
        <taxon>Terasakiellaceae</taxon>
        <taxon>Terasakiella</taxon>
    </lineage>
</organism>
<proteinExistence type="predicted"/>
<evidence type="ECO:0000256" key="1">
    <source>
        <dbReference type="SAM" id="SignalP"/>
    </source>
</evidence>